<dbReference type="InterPro" id="IPR012337">
    <property type="entry name" value="RNaseH-like_sf"/>
</dbReference>
<dbReference type="CDD" id="cd06127">
    <property type="entry name" value="DEDDh"/>
    <property type="match status" value="1"/>
</dbReference>
<dbReference type="EMBL" id="CAEZXL010000057">
    <property type="protein sequence ID" value="CAB4684336.1"/>
    <property type="molecule type" value="Genomic_DNA"/>
</dbReference>
<proteinExistence type="predicted"/>
<organism evidence="1">
    <name type="scientific">freshwater metagenome</name>
    <dbReference type="NCBI Taxonomy" id="449393"/>
    <lineage>
        <taxon>unclassified sequences</taxon>
        <taxon>metagenomes</taxon>
        <taxon>ecological metagenomes</taxon>
    </lineage>
</organism>
<dbReference type="AlphaFoldDB" id="A0A6J6NDX5"/>
<accession>A0A6J6NDX5</accession>
<name>A0A6J6NDX5_9ZZZZ</name>
<dbReference type="SUPFAM" id="SSF53098">
    <property type="entry name" value="Ribonuclease H-like"/>
    <property type="match status" value="1"/>
</dbReference>
<sequence length="153" mass="17177">MAAIEQCFVEGIPVLAYNAAYDFTILHYEALRYGVPALNFGTVIDPLVIDKTIDKYRKGKRTLIAAAERYGVSLDNAHTAKDDAIAAGHVGLAMLRYFLGQDKPVVKFPDSAQELHDMQAKWADEIEASYAKWRQQDVPDYKPQFGWPVKELA</sequence>
<evidence type="ECO:0000313" key="1">
    <source>
        <dbReference type="EMBL" id="CAB4684336.1"/>
    </source>
</evidence>
<dbReference type="Gene3D" id="3.30.420.10">
    <property type="entry name" value="Ribonuclease H-like superfamily/Ribonuclease H"/>
    <property type="match status" value="1"/>
</dbReference>
<gene>
    <name evidence="1" type="ORF">UFOPK2373_00445</name>
</gene>
<protein>
    <submittedName>
        <fullName evidence="1">Unannotated protein</fullName>
    </submittedName>
</protein>
<dbReference type="GO" id="GO:0003676">
    <property type="term" value="F:nucleic acid binding"/>
    <property type="evidence" value="ECO:0007669"/>
    <property type="project" value="InterPro"/>
</dbReference>
<reference evidence="1" key="1">
    <citation type="submission" date="2020-05" db="EMBL/GenBank/DDBJ databases">
        <authorList>
            <person name="Chiriac C."/>
            <person name="Salcher M."/>
            <person name="Ghai R."/>
            <person name="Kavagutti S V."/>
        </authorList>
    </citation>
    <scope>NUCLEOTIDE SEQUENCE</scope>
</reference>
<dbReference type="InterPro" id="IPR036397">
    <property type="entry name" value="RNaseH_sf"/>
</dbReference>